<organism evidence="10 11">
    <name type="scientific">Perkinsus olseni</name>
    <name type="common">Perkinsus atlanticus</name>
    <dbReference type="NCBI Taxonomy" id="32597"/>
    <lineage>
        <taxon>Eukaryota</taxon>
        <taxon>Sar</taxon>
        <taxon>Alveolata</taxon>
        <taxon>Perkinsozoa</taxon>
        <taxon>Perkinsea</taxon>
        <taxon>Perkinsida</taxon>
        <taxon>Perkinsidae</taxon>
        <taxon>Perkinsus</taxon>
    </lineage>
</organism>
<evidence type="ECO:0000256" key="7">
    <source>
        <dbReference type="ARBA" id="ARBA00038293"/>
    </source>
</evidence>
<dbReference type="GO" id="GO:0034513">
    <property type="term" value="F:box H/ACA snoRNA binding"/>
    <property type="evidence" value="ECO:0007669"/>
    <property type="project" value="TreeGrafter"/>
</dbReference>
<keyword evidence="3" id="KW-0698">rRNA processing</keyword>
<dbReference type="InterPro" id="IPR009000">
    <property type="entry name" value="Transl_B-barrel_sf"/>
</dbReference>
<feature type="signal peptide" evidence="9">
    <location>
        <begin position="1"/>
        <end position="17"/>
    </location>
</feature>
<dbReference type="Proteomes" id="UP000553632">
    <property type="component" value="Unassembled WGS sequence"/>
</dbReference>
<dbReference type="InterPro" id="IPR038664">
    <property type="entry name" value="Gar1/Naf1_Cbf5-bd_sf"/>
</dbReference>
<dbReference type="InterPro" id="IPR007504">
    <property type="entry name" value="H/ACA_rnp_Gar1/Naf1"/>
</dbReference>
<evidence type="ECO:0000256" key="3">
    <source>
        <dbReference type="ARBA" id="ARBA00022552"/>
    </source>
</evidence>
<comment type="subcellular location">
    <subcellularLocation>
        <location evidence="1">Nucleus</location>
        <location evidence="1">Nucleolus</location>
    </subcellularLocation>
</comment>
<feature type="region of interest" description="Disordered" evidence="8">
    <location>
        <begin position="262"/>
        <end position="313"/>
    </location>
</feature>
<evidence type="ECO:0000256" key="8">
    <source>
        <dbReference type="SAM" id="MobiDB-lite"/>
    </source>
</evidence>
<feature type="chain" id="PRO_5029667679" evidence="9">
    <location>
        <begin position="18"/>
        <end position="675"/>
    </location>
</feature>
<evidence type="ECO:0000256" key="9">
    <source>
        <dbReference type="SAM" id="SignalP"/>
    </source>
</evidence>
<feature type="non-terminal residue" evidence="10">
    <location>
        <position position="1"/>
    </location>
</feature>
<sequence>MMALRLIIFVSFVAVLANGCGKGDTTNPTPCPTTMKPTPCPTTTIRSTSGYPVRYVNKHSGKFAYKRSQPAYARVAFLAPYDTSLGMFSVEYADGTSYQTGWFDLHPNKEDPASIHAVPESGSARDAHNAWLAGIRAACPSAHITERDFESFIVDEDGKGHRAPLGPPEWVEELGEMMHVCEDEMVCKCTHTKVPYFNGRVFLENKSQIGQVDEILGPINEFYFSVKMQEGVVAKSFKPGQKVYIDGNQTLPMERFLPVKKTIGPKKHAAGGKGKGGKGKGGKGKGGKGFGKGKGSGKGKGHSGKGRTSDQRRRILSLSGCNTLSRSDKLGGLNVMIGSFSSYAIHHQMLLRLRPGPRLVSGLLKTRNCATAATAEAPPHRGPEGIDSWETEPPPPPPVQVYLNPICQQMDAKLRKLKTTEEILAAIITHRGVMFVQNLVTAVEMLAATVDDEAAGLVDVTKEGRYLMDQVMSAPVEEKQTRKNMLVNDLTRDPRYKLLLRDIGEYAENLDTRAIADVLGSLQSLGHRQFALCGKLLRTLYKPNLSVDSLHTMLEIAGGLQWMGFIRAHKFYASLALAVSRAPTLTMEEIALGLRAFGRLENVHPPFFEKVSTLVLQSDNSSLVPGLSLQLVTSLAIGFSRHRYPAHDGVVLACADYLADNIRSFSDRDMFKEMI</sequence>
<accession>A0A7J6TX53</accession>
<keyword evidence="9" id="KW-0732">Signal</keyword>
<feature type="compositionally biased region" description="Basic residues" evidence="8">
    <location>
        <begin position="263"/>
        <end position="286"/>
    </location>
</feature>
<evidence type="ECO:0000313" key="11">
    <source>
        <dbReference type="Proteomes" id="UP000553632"/>
    </source>
</evidence>
<keyword evidence="2" id="KW-0690">Ribosome biogenesis</keyword>
<dbReference type="EMBL" id="JABANO010008064">
    <property type="protein sequence ID" value="KAF4749130.1"/>
    <property type="molecule type" value="Genomic_DNA"/>
</dbReference>
<keyword evidence="5" id="KW-0539">Nucleus</keyword>
<dbReference type="Pfam" id="PF04410">
    <property type="entry name" value="Gar1"/>
    <property type="match status" value="1"/>
</dbReference>
<proteinExistence type="inferred from homology"/>
<feature type="compositionally biased region" description="Basic residues" evidence="8">
    <location>
        <begin position="295"/>
        <end position="305"/>
    </location>
</feature>
<dbReference type="FunFam" id="2.40.10.230:FF:000001">
    <property type="entry name" value="H/ACA ribonucleoprotein complex subunit"/>
    <property type="match status" value="1"/>
</dbReference>
<dbReference type="AlphaFoldDB" id="A0A7J6TX53"/>
<dbReference type="PANTHER" id="PTHR23237:SF6">
    <property type="entry name" value="H_ACA RIBONUCLEOPROTEIN COMPLEX SUBUNIT 1"/>
    <property type="match status" value="1"/>
</dbReference>
<name>A0A7J6TX53_PEROL</name>
<evidence type="ECO:0000256" key="5">
    <source>
        <dbReference type="ARBA" id="ARBA00023242"/>
    </source>
</evidence>
<evidence type="ECO:0000256" key="1">
    <source>
        <dbReference type="ARBA" id="ARBA00004604"/>
    </source>
</evidence>
<comment type="caution">
    <text evidence="10">The sequence shown here is derived from an EMBL/GenBank/DDBJ whole genome shotgun (WGS) entry which is preliminary data.</text>
</comment>
<dbReference type="GO" id="GO:0031429">
    <property type="term" value="C:box H/ACA snoRNP complex"/>
    <property type="evidence" value="ECO:0007669"/>
    <property type="project" value="TreeGrafter"/>
</dbReference>
<reference evidence="10 11" key="1">
    <citation type="submission" date="2020-04" db="EMBL/GenBank/DDBJ databases">
        <title>Perkinsus olseni comparative genomics.</title>
        <authorList>
            <person name="Bogema D.R."/>
        </authorList>
    </citation>
    <scope>NUCLEOTIDE SEQUENCE [LARGE SCALE GENOMIC DNA]</scope>
    <source>
        <strain evidence="10 11">ATCC PRA-207</strain>
    </source>
</reference>
<evidence type="ECO:0000256" key="2">
    <source>
        <dbReference type="ARBA" id="ARBA00022517"/>
    </source>
</evidence>
<keyword evidence="4" id="KW-0694">RNA-binding</keyword>
<keyword evidence="11" id="KW-1185">Reference proteome</keyword>
<dbReference type="SUPFAM" id="SSF50447">
    <property type="entry name" value="Translation proteins"/>
    <property type="match status" value="1"/>
</dbReference>
<dbReference type="PANTHER" id="PTHR23237">
    <property type="entry name" value="NUCLEOLAR PROTEIN FAMILY A MEMBER 1 SNORNP PROTEIN GAR1"/>
    <property type="match status" value="1"/>
</dbReference>
<protein>
    <submittedName>
        <fullName evidence="10">H/ACA snoRNP pseudouridylase subunit</fullName>
    </submittedName>
</protein>
<comment type="similarity">
    <text evidence="7">Belongs to the GAR1 family.</text>
</comment>
<evidence type="ECO:0000256" key="6">
    <source>
        <dbReference type="ARBA" id="ARBA00023274"/>
    </source>
</evidence>
<evidence type="ECO:0000313" key="10">
    <source>
        <dbReference type="EMBL" id="KAF4749130.1"/>
    </source>
</evidence>
<evidence type="ECO:0000256" key="4">
    <source>
        <dbReference type="ARBA" id="ARBA00022884"/>
    </source>
</evidence>
<dbReference type="GO" id="GO:0000454">
    <property type="term" value="P:snoRNA guided rRNA pseudouridine synthesis"/>
    <property type="evidence" value="ECO:0007669"/>
    <property type="project" value="TreeGrafter"/>
</dbReference>
<gene>
    <name evidence="10" type="primary">GAR1_2</name>
    <name evidence="10" type="ORF">FOZ63_028994</name>
</gene>
<dbReference type="Gene3D" id="2.40.10.230">
    <property type="entry name" value="Probable tRNA pseudouridine synthase domain"/>
    <property type="match status" value="1"/>
</dbReference>
<keyword evidence="6" id="KW-0687">Ribonucleoprotein</keyword>